<accession>A0A2S3VMK7</accession>
<name>A0A2S3VMK7_9PSED</name>
<dbReference type="NCBIfam" id="NF041728">
    <property type="entry name" value="BPSL0761_fam"/>
    <property type="match status" value="1"/>
</dbReference>
<dbReference type="InterPro" id="IPR049723">
    <property type="entry name" value="BPSL0761-like"/>
</dbReference>
<dbReference type="AlphaFoldDB" id="A0A2S3VMK7"/>
<reference evidence="2" key="1">
    <citation type="submission" date="2017-02" db="EMBL/GenBank/DDBJ databases">
        <authorList>
            <person name="Furmanczyk E.M."/>
        </authorList>
    </citation>
    <scope>NUCLEOTIDE SEQUENCE [LARGE SCALE GENOMIC DNA]</scope>
    <source>
        <strain evidence="2">AP3_22</strain>
    </source>
</reference>
<evidence type="ECO:0000313" key="1">
    <source>
        <dbReference type="EMBL" id="POF41198.1"/>
    </source>
</evidence>
<proteinExistence type="predicted"/>
<organism evidence="1 2">
    <name type="scientific">Pseudomonas laurylsulfativorans</name>
    <dbReference type="NCBI Taxonomy" id="1943631"/>
    <lineage>
        <taxon>Bacteria</taxon>
        <taxon>Pseudomonadati</taxon>
        <taxon>Pseudomonadota</taxon>
        <taxon>Gammaproteobacteria</taxon>
        <taxon>Pseudomonadales</taxon>
        <taxon>Pseudomonadaceae</taxon>
        <taxon>Pseudomonas</taxon>
    </lineage>
</organism>
<protein>
    <submittedName>
        <fullName evidence="1">Uncharacterized protein</fullName>
    </submittedName>
</protein>
<gene>
    <name evidence="1" type="ORF">B0D71_18375</name>
</gene>
<dbReference type="Proteomes" id="UP000237440">
    <property type="component" value="Unassembled WGS sequence"/>
</dbReference>
<keyword evidence="2" id="KW-1185">Reference proteome</keyword>
<sequence length="77" mass="8902">MTMPFERTRSVAQTHAFLTELARDTEVPERIRRNAHFLLRHFPTKQDVLQAGRIEEQAKKLGIGTFGPVFCSSTEDW</sequence>
<dbReference type="EMBL" id="MUJK01000005">
    <property type="protein sequence ID" value="POF41198.1"/>
    <property type="molecule type" value="Genomic_DNA"/>
</dbReference>
<dbReference type="OrthoDB" id="5956333at2"/>
<evidence type="ECO:0000313" key="2">
    <source>
        <dbReference type="Proteomes" id="UP000237440"/>
    </source>
</evidence>
<comment type="caution">
    <text evidence="1">The sequence shown here is derived from an EMBL/GenBank/DDBJ whole genome shotgun (WGS) entry which is preliminary data.</text>
</comment>